<dbReference type="PANTHER" id="PTHR43280:SF28">
    <property type="entry name" value="HTH-TYPE TRANSCRIPTIONAL ACTIVATOR RHAS"/>
    <property type="match status" value="1"/>
</dbReference>
<evidence type="ECO:0000313" key="6">
    <source>
        <dbReference type="Proteomes" id="UP000000814"/>
    </source>
</evidence>
<evidence type="ECO:0000259" key="4">
    <source>
        <dbReference type="PROSITE" id="PS01124"/>
    </source>
</evidence>
<dbReference type="Gene3D" id="1.10.10.60">
    <property type="entry name" value="Homeodomain-like"/>
    <property type="match status" value="1"/>
</dbReference>
<dbReference type="InterPro" id="IPR003313">
    <property type="entry name" value="AraC-bd"/>
</dbReference>
<dbReference type="Proteomes" id="UP000000814">
    <property type="component" value="Chromosome"/>
</dbReference>
<dbReference type="SUPFAM" id="SSF51215">
    <property type="entry name" value="Regulatory protein AraC"/>
    <property type="match status" value="1"/>
</dbReference>
<dbReference type="GO" id="GO:0043565">
    <property type="term" value="F:sequence-specific DNA binding"/>
    <property type="evidence" value="ECO:0007669"/>
    <property type="project" value="InterPro"/>
</dbReference>
<dbReference type="PATRIC" id="fig|272562.8.peg.3695"/>
<dbReference type="eggNOG" id="COG2207">
    <property type="taxonomic scope" value="Bacteria"/>
</dbReference>
<dbReference type="SMART" id="SM00342">
    <property type="entry name" value="HTH_ARAC"/>
    <property type="match status" value="1"/>
</dbReference>
<keyword evidence="3" id="KW-0804">Transcription</keyword>
<dbReference type="HOGENOM" id="CLU_000445_88_16_9"/>
<gene>
    <name evidence="5" type="ordered locus">CA_C3512</name>
</gene>
<dbReference type="PROSITE" id="PS01124">
    <property type="entry name" value="HTH_ARAC_FAMILY_2"/>
    <property type="match status" value="1"/>
</dbReference>
<dbReference type="EMBL" id="AE001437">
    <property type="protein sequence ID" value="AAK81438.1"/>
    <property type="molecule type" value="Genomic_DNA"/>
</dbReference>
<dbReference type="Gene3D" id="2.60.120.10">
    <property type="entry name" value="Jelly Rolls"/>
    <property type="match status" value="1"/>
</dbReference>
<dbReference type="PIR" id="C97331">
    <property type="entry name" value="C97331"/>
</dbReference>
<evidence type="ECO:0000313" key="5">
    <source>
        <dbReference type="EMBL" id="AAK81438.1"/>
    </source>
</evidence>
<dbReference type="STRING" id="272562.CA_C3512"/>
<keyword evidence="1" id="KW-0805">Transcription regulation</keyword>
<dbReference type="InterPro" id="IPR009057">
    <property type="entry name" value="Homeodomain-like_sf"/>
</dbReference>
<organism evidence="5 6">
    <name type="scientific">Clostridium acetobutylicum (strain ATCC 824 / DSM 792 / JCM 1419 / IAM 19013 / LMG 5710 / NBRC 13948 / NRRL B-527 / VKM B-1787 / 2291 / W)</name>
    <dbReference type="NCBI Taxonomy" id="272562"/>
    <lineage>
        <taxon>Bacteria</taxon>
        <taxon>Bacillati</taxon>
        <taxon>Bacillota</taxon>
        <taxon>Clostridia</taxon>
        <taxon>Eubacteriales</taxon>
        <taxon>Clostridiaceae</taxon>
        <taxon>Clostridium</taxon>
    </lineage>
</organism>
<evidence type="ECO:0000256" key="3">
    <source>
        <dbReference type="ARBA" id="ARBA00023163"/>
    </source>
</evidence>
<dbReference type="PANTHER" id="PTHR43280">
    <property type="entry name" value="ARAC-FAMILY TRANSCRIPTIONAL REGULATOR"/>
    <property type="match status" value="1"/>
</dbReference>
<keyword evidence="2 5" id="KW-0238">DNA-binding</keyword>
<dbReference type="KEGG" id="cac:CA_C3512"/>
<evidence type="ECO:0000256" key="2">
    <source>
        <dbReference type="ARBA" id="ARBA00023125"/>
    </source>
</evidence>
<dbReference type="SUPFAM" id="SSF46689">
    <property type="entry name" value="Homeodomain-like"/>
    <property type="match status" value="1"/>
</dbReference>
<dbReference type="OrthoDB" id="249627at2"/>
<dbReference type="InterPro" id="IPR018060">
    <property type="entry name" value="HTH_AraC"/>
</dbReference>
<name>Q97DG5_CLOAB</name>
<evidence type="ECO:0000256" key="1">
    <source>
        <dbReference type="ARBA" id="ARBA00023015"/>
    </source>
</evidence>
<dbReference type="InterPro" id="IPR037923">
    <property type="entry name" value="HTH-like"/>
</dbReference>
<accession>Q97DG5</accession>
<dbReference type="InterPro" id="IPR014710">
    <property type="entry name" value="RmlC-like_jellyroll"/>
</dbReference>
<feature type="domain" description="HTH araC/xylS-type" evidence="4">
    <location>
        <begin position="152"/>
        <end position="249"/>
    </location>
</feature>
<dbReference type="Pfam" id="PF02311">
    <property type="entry name" value="AraC_binding"/>
    <property type="match status" value="1"/>
</dbReference>
<sequence>MKNVIKFYEKGSIEILYGKSSHSFPLHSHECFCVGAITKGSALFTINNTKCLLEESMVFIIPPNTGISITANSQYDYITICFKNELKKQVEHILFNKFFLKIKSNDEIFNLCDIFKENNNEKQLLNSILILINSTIATNSLVMETSTNNTVLLICEYIKQTAAKNFSLDTLAESFYLSKYHLIRMFKKEMGVTPYQYYIQAKMGIIRRQIFNGKSETDLAINLNLSDSSHLCKIFKRQMGISIQAYKKNLIRK</sequence>
<keyword evidence="6" id="KW-1185">Reference proteome</keyword>
<dbReference type="RefSeq" id="WP_010966778.1">
    <property type="nucleotide sequence ID" value="NC_003030.1"/>
</dbReference>
<dbReference type="Pfam" id="PF12833">
    <property type="entry name" value="HTH_18"/>
    <property type="match status" value="1"/>
</dbReference>
<dbReference type="AlphaFoldDB" id="Q97DG5"/>
<dbReference type="GO" id="GO:0003700">
    <property type="term" value="F:DNA-binding transcription factor activity"/>
    <property type="evidence" value="ECO:0007669"/>
    <property type="project" value="InterPro"/>
</dbReference>
<reference evidence="5 6" key="1">
    <citation type="journal article" date="2001" name="J. Bacteriol.">
        <title>Genome sequence and comparative analysis of the solvent-producing bacterium Clostridium acetobutylicum.</title>
        <authorList>
            <person name="Nolling J."/>
            <person name="Breton G."/>
            <person name="Omelchenko M.V."/>
            <person name="Makarova K.S."/>
            <person name="Zeng Q."/>
            <person name="Gibson R."/>
            <person name="Lee H.M."/>
            <person name="Dubois J."/>
            <person name="Qiu D."/>
            <person name="Hitti J."/>
            <person name="Wolf Y.I."/>
            <person name="Tatusov R.L."/>
            <person name="Sabathe F."/>
            <person name="Doucette-Stamm L."/>
            <person name="Soucaille P."/>
            <person name="Daly M.J."/>
            <person name="Bennett G.N."/>
            <person name="Koonin E.V."/>
            <person name="Smith D.R."/>
        </authorList>
    </citation>
    <scope>NUCLEOTIDE SEQUENCE [LARGE SCALE GENOMIC DNA]</scope>
    <source>
        <strain evidence="6">ATCC 824 / DSM 792 / JCM 1419 / LMG 5710 / VKM B-1787</strain>
    </source>
</reference>
<protein>
    <submittedName>
        <fullName evidence="5">AraC-type DNA-binding domain-containing protein</fullName>
    </submittedName>
</protein>
<dbReference type="GeneID" id="45000004"/>
<proteinExistence type="predicted"/>